<dbReference type="eggNOG" id="COG0745">
    <property type="taxonomic scope" value="Bacteria"/>
</dbReference>
<dbReference type="PANTHER" id="PTHR48111">
    <property type="entry name" value="REGULATOR OF RPOS"/>
    <property type="match status" value="1"/>
</dbReference>
<evidence type="ECO:0000259" key="8">
    <source>
        <dbReference type="PROSITE" id="PS50110"/>
    </source>
</evidence>
<name>K1JUT5_9BURK</name>
<dbReference type="PROSITE" id="PS50110">
    <property type="entry name" value="RESPONSE_REGULATORY"/>
    <property type="match status" value="1"/>
</dbReference>
<evidence type="ECO:0000313" key="10">
    <source>
        <dbReference type="EMBL" id="EKB30433.1"/>
    </source>
</evidence>
<feature type="DNA-binding region" description="OmpR/PhoB-type" evidence="7">
    <location>
        <begin position="127"/>
        <end position="224"/>
    </location>
</feature>
<keyword evidence="5" id="KW-0804">Transcription</keyword>
<dbReference type="EMBL" id="ADMG01000042">
    <property type="protein sequence ID" value="EKB30433.1"/>
    <property type="molecule type" value="Genomic_DNA"/>
</dbReference>
<dbReference type="GO" id="GO:0006355">
    <property type="term" value="P:regulation of DNA-templated transcription"/>
    <property type="evidence" value="ECO:0007669"/>
    <property type="project" value="InterPro"/>
</dbReference>
<keyword evidence="2" id="KW-0902">Two-component regulatory system</keyword>
<dbReference type="Pfam" id="PF00072">
    <property type="entry name" value="Response_reg"/>
    <property type="match status" value="1"/>
</dbReference>
<proteinExistence type="predicted"/>
<dbReference type="HOGENOM" id="CLU_000445_30_1_4"/>
<evidence type="ECO:0000256" key="2">
    <source>
        <dbReference type="ARBA" id="ARBA00023012"/>
    </source>
</evidence>
<dbReference type="SUPFAM" id="SSF52172">
    <property type="entry name" value="CheY-like"/>
    <property type="match status" value="1"/>
</dbReference>
<dbReference type="GO" id="GO:0032993">
    <property type="term" value="C:protein-DNA complex"/>
    <property type="evidence" value="ECO:0007669"/>
    <property type="project" value="TreeGrafter"/>
</dbReference>
<dbReference type="InterPro" id="IPR036388">
    <property type="entry name" value="WH-like_DNA-bd_sf"/>
</dbReference>
<keyword evidence="11" id="KW-1185">Reference proteome</keyword>
<evidence type="ECO:0000256" key="4">
    <source>
        <dbReference type="ARBA" id="ARBA00023125"/>
    </source>
</evidence>
<evidence type="ECO:0000256" key="1">
    <source>
        <dbReference type="ARBA" id="ARBA00022553"/>
    </source>
</evidence>
<evidence type="ECO:0000256" key="6">
    <source>
        <dbReference type="PROSITE-ProRule" id="PRU00169"/>
    </source>
</evidence>
<accession>K1JUT5</accession>
<dbReference type="GO" id="GO:0005829">
    <property type="term" value="C:cytosol"/>
    <property type="evidence" value="ECO:0007669"/>
    <property type="project" value="TreeGrafter"/>
</dbReference>
<dbReference type="STRING" id="742823.HMPREF9465_01961"/>
<dbReference type="RefSeq" id="WP_005436600.1">
    <property type="nucleotide sequence ID" value="NZ_JH815519.1"/>
</dbReference>
<dbReference type="Gene3D" id="1.10.10.10">
    <property type="entry name" value="Winged helix-like DNA-binding domain superfamily/Winged helix DNA-binding domain"/>
    <property type="match status" value="1"/>
</dbReference>
<feature type="domain" description="Response regulatory" evidence="8">
    <location>
        <begin position="4"/>
        <end position="119"/>
    </location>
</feature>
<feature type="domain" description="OmpR/PhoB-type" evidence="9">
    <location>
        <begin position="127"/>
        <end position="224"/>
    </location>
</feature>
<keyword evidence="1 6" id="KW-0597">Phosphoprotein</keyword>
<dbReference type="Proteomes" id="UP000005835">
    <property type="component" value="Unassembled WGS sequence"/>
</dbReference>
<protein>
    <recommendedName>
        <fullName evidence="12">Response regulatory domain-containing protein</fullName>
    </recommendedName>
</protein>
<dbReference type="PROSITE" id="PS51755">
    <property type="entry name" value="OMPR_PHOB"/>
    <property type="match status" value="1"/>
</dbReference>
<dbReference type="Gene3D" id="6.10.250.690">
    <property type="match status" value="1"/>
</dbReference>
<gene>
    <name evidence="10" type="ORF">HMPREF9465_01961</name>
</gene>
<reference evidence="10 11" key="1">
    <citation type="submission" date="2012-05" db="EMBL/GenBank/DDBJ databases">
        <title>The Genome Sequence of Sutterella wadsworthensis 2_1_59BFAA.</title>
        <authorList>
            <consortium name="The Broad Institute Genome Sequencing Platform"/>
            <person name="Earl A."/>
            <person name="Ward D."/>
            <person name="Feldgarden M."/>
            <person name="Gevers D."/>
            <person name="Daigneault M."/>
            <person name="Strauss J."/>
            <person name="Allen-Vercoe E."/>
            <person name="Walker B."/>
            <person name="Young S.K."/>
            <person name="Zeng Q."/>
            <person name="Gargeya S."/>
            <person name="Fitzgerald M."/>
            <person name="Haas B."/>
            <person name="Abouelleil A."/>
            <person name="Alvarado L."/>
            <person name="Arachchi H.M."/>
            <person name="Berlin A.M."/>
            <person name="Chapman S.B."/>
            <person name="Goldberg J."/>
            <person name="Griggs A."/>
            <person name="Gujja S."/>
            <person name="Hansen M."/>
            <person name="Howarth C."/>
            <person name="Imamovic A."/>
            <person name="Larimer J."/>
            <person name="McCowen C."/>
            <person name="Montmayeur A."/>
            <person name="Murphy C."/>
            <person name="Neiman D."/>
            <person name="Pearson M."/>
            <person name="Priest M."/>
            <person name="Roberts A."/>
            <person name="Saif S."/>
            <person name="Shea T."/>
            <person name="Sisk P."/>
            <person name="Sykes S."/>
            <person name="Wortman J."/>
            <person name="Nusbaum C."/>
            <person name="Birren B."/>
        </authorList>
    </citation>
    <scope>NUCLEOTIDE SEQUENCE [LARGE SCALE GENOMIC DNA]</scope>
    <source>
        <strain evidence="10 11">2_1_59BFAA</strain>
    </source>
</reference>
<evidence type="ECO:0000256" key="3">
    <source>
        <dbReference type="ARBA" id="ARBA00023015"/>
    </source>
</evidence>
<feature type="modified residue" description="4-aspartylphosphate" evidence="6">
    <location>
        <position position="54"/>
    </location>
</feature>
<comment type="caution">
    <text evidence="10">The sequence shown here is derived from an EMBL/GenBank/DDBJ whole genome shotgun (WGS) entry which is preliminary data.</text>
</comment>
<dbReference type="SMART" id="SM00448">
    <property type="entry name" value="REC"/>
    <property type="match status" value="1"/>
</dbReference>
<dbReference type="Pfam" id="PF00486">
    <property type="entry name" value="Trans_reg_C"/>
    <property type="match status" value="1"/>
</dbReference>
<dbReference type="InterPro" id="IPR001867">
    <property type="entry name" value="OmpR/PhoB-type_DNA-bd"/>
</dbReference>
<dbReference type="Gene3D" id="3.40.50.2300">
    <property type="match status" value="1"/>
</dbReference>
<dbReference type="InterPro" id="IPR011006">
    <property type="entry name" value="CheY-like_superfamily"/>
</dbReference>
<keyword evidence="4 7" id="KW-0238">DNA-binding</keyword>
<dbReference type="GO" id="GO:0000156">
    <property type="term" value="F:phosphorelay response regulator activity"/>
    <property type="evidence" value="ECO:0007669"/>
    <property type="project" value="TreeGrafter"/>
</dbReference>
<dbReference type="PANTHER" id="PTHR48111:SF22">
    <property type="entry name" value="REGULATOR OF RPOS"/>
    <property type="match status" value="1"/>
</dbReference>
<evidence type="ECO:0000259" key="9">
    <source>
        <dbReference type="PROSITE" id="PS51755"/>
    </source>
</evidence>
<evidence type="ECO:0008006" key="12">
    <source>
        <dbReference type="Google" id="ProtNLM"/>
    </source>
</evidence>
<dbReference type="InterPro" id="IPR039420">
    <property type="entry name" value="WalR-like"/>
</dbReference>
<sequence length="230" mass="25414">MSIRILVVDDNPDILANVRDFLSMKDGWAPETASTGLEALERIDRSTFDLVILDVGLPDTDGMTLTRRLRASGFTAPILMLTARDTIDDRVEGLTSGADDYLIKPFSLRELAARVEALLRRSGANPAGRLTAGPLSLDLKTLRVEREGRDIKLNPTCLQLLRELMQQSPGIVSRRRLEAVLWQGEPPASDSLRSNLYLLRQAVDKPFDHPLIHTHPGLGWSVADLPDSVS</sequence>
<dbReference type="AlphaFoldDB" id="K1JUT5"/>
<organism evidence="10 11">
    <name type="scientific">Sutterella wadsworthensis 2_1_59BFAA</name>
    <dbReference type="NCBI Taxonomy" id="742823"/>
    <lineage>
        <taxon>Bacteria</taxon>
        <taxon>Pseudomonadati</taxon>
        <taxon>Pseudomonadota</taxon>
        <taxon>Betaproteobacteria</taxon>
        <taxon>Burkholderiales</taxon>
        <taxon>Sutterellaceae</taxon>
        <taxon>Sutterella</taxon>
    </lineage>
</organism>
<dbReference type="SMART" id="SM00862">
    <property type="entry name" value="Trans_reg_C"/>
    <property type="match status" value="1"/>
</dbReference>
<keyword evidence="3" id="KW-0805">Transcription regulation</keyword>
<dbReference type="PATRIC" id="fig|742823.3.peg.1959"/>
<evidence type="ECO:0000313" key="11">
    <source>
        <dbReference type="Proteomes" id="UP000005835"/>
    </source>
</evidence>
<evidence type="ECO:0000256" key="5">
    <source>
        <dbReference type="ARBA" id="ARBA00023163"/>
    </source>
</evidence>
<evidence type="ECO:0000256" key="7">
    <source>
        <dbReference type="PROSITE-ProRule" id="PRU01091"/>
    </source>
</evidence>
<dbReference type="CDD" id="cd00383">
    <property type="entry name" value="trans_reg_C"/>
    <property type="match status" value="1"/>
</dbReference>
<dbReference type="GO" id="GO:0000976">
    <property type="term" value="F:transcription cis-regulatory region binding"/>
    <property type="evidence" value="ECO:0007669"/>
    <property type="project" value="TreeGrafter"/>
</dbReference>
<dbReference type="InterPro" id="IPR001789">
    <property type="entry name" value="Sig_transdc_resp-reg_receiver"/>
</dbReference>